<dbReference type="GO" id="GO:0004672">
    <property type="term" value="F:protein kinase activity"/>
    <property type="evidence" value="ECO:0007669"/>
    <property type="project" value="InterPro"/>
</dbReference>
<keyword evidence="3" id="KW-1185">Reference proteome</keyword>
<dbReference type="EMBL" id="JAIWYP010000004">
    <property type="protein sequence ID" value="KAH3831131.1"/>
    <property type="molecule type" value="Genomic_DNA"/>
</dbReference>
<dbReference type="SUPFAM" id="SSF56112">
    <property type="entry name" value="Protein kinase-like (PK-like)"/>
    <property type="match status" value="1"/>
</dbReference>
<dbReference type="AlphaFoldDB" id="A0A9D4HD05"/>
<reference evidence="2" key="2">
    <citation type="submission" date="2020-11" db="EMBL/GenBank/DDBJ databases">
        <authorList>
            <person name="McCartney M.A."/>
            <person name="Auch B."/>
            <person name="Kono T."/>
            <person name="Mallez S."/>
            <person name="Becker A."/>
            <person name="Gohl D.M."/>
            <person name="Silverstein K.A.T."/>
            <person name="Koren S."/>
            <person name="Bechman K.B."/>
            <person name="Herman A."/>
            <person name="Abrahante J.E."/>
            <person name="Garbe J."/>
        </authorList>
    </citation>
    <scope>NUCLEOTIDE SEQUENCE</scope>
    <source>
        <strain evidence="2">Duluth1</strain>
        <tissue evidence="2">Whole animal</tissue>
    </source>
</reference>
<accession>A0A9D4HD05</accession>
<proteinExistence type="predicted"/>
<evidence type="ECO:0000313" key="2">
    <source>
        <dbReference type="EMBL" id="KAH3831131.1"/>
    </source>
</evidence>
<name>A0A9D4HD05_DREPO</name>
<protein>
    <recommendedName>
        <fullName evidence="1">Protein kinase domain-containing protein</fullName>
    </recommendedName>
</protein>
<reference evidence="2" key="1">
    <citation type="journal article" date="2019" name="bioRxiv">
        <title>The Genome of the Zebra Mussel, Dreissena polymorpha: A Resource for Invasive Species Research.</title>
        <authorList>
            <person name="McCartney M.A."/>
            <person name="Auch B."/>
            <person name="Kono T."/>
            <person name="Mallez S."/>
            <person name="Zhang Y."/>
            <person name="Obille A."/>
            <person name="Becker A."/>
            <person name="Abrahante J.E."/>
            <person name="Garbe J."/>
            <person name="Badalamenti J.P."/>
            <person name="Herman A."/>
            <person name="Mangelson H."/>
            <person name="Liachko I."/>
            <person name="Sullivan S."/>
            <person name="Sone E.D."/>
            <person name="Koren S."/>
            <person name="Silverstein K.A.T."/>
            <person name="Beckman K.B."/>
            <person name="Gohl D.M."/>
        </authorList>
    </citation>
    <scope>NUCLEOTIDE SEQUENCE</scope>
    <source>
        <strain evidence="2">Duluth1</strain>
        <tissue evidence="2">Whole animal</tissue>
    </source>
</reference>
<dbReference type="Gene3D" id="1.10.510.10">
    <property type="entry name" value="Transferase(Phosphotransferase) domain 1"/>
    <property type="match status" value="1"/>
</dbReference>
<comment type="caution">
    <text evidence="2">The sequence shown here is derived from an EMBL/GenBank/DDBJ whole genome shotgun (WGS) entry which is preliminary data.</text>
</comment>
<sequence>MWTAPELLRDMTSSFAVRQSQTGDLYSFGIILHEIVTREAPWDDTGYTKMGISPTDKWLLPVTPHRLNRDDTIRLNLIFAEKRPPFNENTIKAESVVPD</sequence>
<organism evidence="2 3">
    <name type="scientific">Dreissena polymorpha</name>
    <name type="common">Zebra mussel</name>
    <name type="synonym">Mytilus polymorpha</name>
    <dbReference type="NCBI Taxonomy" id="45954"/>
    <lineage>
        <taxon>Eukaryota</taxon>
        <taxon>Metazoa</taxon>
        <taxon>Spiralia</taxon>
        <taxon>Lophotrochozoa</taxon>
        <taxon>Mollusca</taxon>
        <taxon>Bivalvia</taxon>
        <taxon>Autobranchia</taxon>
        <taxon>Heteroconchia</taxon>
        <taxon>Euheterodonta</taxon>
        <taxon>Imparidentia</taxon>
        <taxon>Neoheterodontei</taxon>
        <taxon>Myida</taxon>
        <taxon>Dreissenoidea</taxon>
        <taxon>Dreissenidae</taxon>
        <taxon>Dreissena</taxon>
    </lineage>
</organism>
<dbReference type="PROSITE" id="PS50011">
    <property type="entry name" value="PROTEIN_KINASE_DOM"/>
    <property type="match status" value="1"/>
</dbReference>
<evidence type="ECO:0000313" key="3">
    <source>
        <dbReference type="Proteomes" id="UP000828390"/>
    </source>
</evidence>
<dbReference type="InterPro" id="IPR000719">
    <property type="entry name" value="Prot_kinase_dom"/>
</dbReference>
<dbReference type="Proteomes" id="UP000828390">
    <property type="component" value="Unassembled WGS sequence"/>
</dbReference>
<feature type="domain" description="Protein kinase" evidence="1">
    <location>
        <begin position="1"/>
        <end position="99"/>
    </location>
</feature>
<dbReference type="GO" id="GO:0005524">
    <property type="term" value="F:ATP binding"/>
    <property type="evidence" value="ECO:0007669"/>
    <property type="project" value="InterPro"/>
</dbReference>
<dbReference type="InterPro" id="IPR011009">
    <property type="entry name" value="Kinase-like_dom_sf"/>
</dbReference>
<evidence type="ECO:0000259" key="1">
    <source>
        <dbReference type="PROSITE" id="PS50011"/>
    </source>
</evidence>
<gene>
    <name evidence="2" type="ORF">DPMN_104393</name>
</gene>